<dbReference type="EMBL" id="JBJHQH010000003">
    <property type="protein sequence ID" value="MFK9090936.1"/>
    <property type="molecule type" value="Genomic_DNA"/>
</dbReference>
<dbReference type="Proteomes" id="UP001623041">
    <property type="component" value="Unassembled WGS sequence"/>
</dbReference>
<gene>
    <name evidence="1" type="ORF">ACJEBI_05520</name>
</gene>
<evidence type="ECO:0000313" key="2">
    <source>
        <dbReference type="Proteomes" id="UP001623041"/>
    </source>
</evidence>
<comment type="caution">
    <text evidence="1">The sequence shown here is derived from an EMBL/GenBank/DDBJ whole genome shotgun (WGS) entry which is preliminary data.</text>
</comment>
<sequence length="61" mass="6715">MMETVFIHVEVGDSIKISGDVVTTGSVCTFLIKYLKKHHMKTATGSFLPPYIDCTKANVPN</sequence>
<keyword evidence="2" id="KW-1185">Reference proteome</keyword>
<proteinExistence type="predicted"/>
<name>A0ABW8RFF0_9BACI</name>
<organism evidence="1 2">
    <name type="scientific">Bacillus salipaludis</name>
    <dbReference type="NCBI Taxonomy" id="2547811"/>
    <lineage>
        <taxon>Bacteria</taxon>
        <taxon>Bacillati</taxon>
        <taxon>Bacillota</taxon>
        <taxon>Bacilli</taxon>
        <taxon>Bacillales</taxon>
        <taxon>Bacillaceae</taxon>
        <taxon>Bacillus</taxon>
    </lineage>
</organism>
<evidence type="ECO:0000313" key="1">
    <source>
        <dbReference type="EMBL" id="MFK9090936.1"/>
    </source>
</evidence>
<reference evidence="1 2" key="1">
    <citation type="submission" date="2024-11" db="EMBL/GenBank/DDBJ databases">
        <authorList>
            <person name="Lucas J.A."/>
        </authorList>
    </citation>
    <scope>NUCLEOTIDE SEQUENCE [LARGE SCALE GENOMIC DNA]</scope>
    <source>
        <strain evidence="1 2">Z 5.4</strain>
    </source>
</reference>
<accession>A0ABW8RFF0</accession>
<protein>
    <submittedName>
        <fullName evidence="1">Uncharacterized protein</fullName>
    </submittedName>
</protein>